<dbReference type="EMBL" id="CM039437">
    <property type="protein sequence ID" value="KAI4308544.1"/>
    <property type="molecule type" value="Genomic_DNA"/>
</dbReference>
<comment type="caution">
    <text evidence="1">The sequence shown here is derived from an EMBL/GenBank/DDBJ whole genome shotgun (WGS) entry which is preliminary data.</text>
</comment>
<gene>
    <name evidence="1" type="ORF">L6164_031603</name>
</gene>
<reference evidence="1 2" key="1">
    <citation type="journal article" date="2022" name="DNA Res.">
        <title>Chromosomal-level genome assembly of the orchid tree Bauhinia variegata (Leguminosae; Cercidoideae) supports the allotetraploid origin hypothesis of Bauhinia.</title>
        <authorList>
            <person name="Zhong Y."/>
            <person name="Chen Y."/>
            <person name="Zheng D."/>
            <person name="Pang J."/>
            <person name="Liu Y."/>
            <person name="Luo S."/>
            <person name="Meng S."/>
            <person name="Qian L."/>
            <person name="Wei D."/>
            <person name="Dai S."/>
            <person name="Zhou R."/>
        </authorList>
    </citation>
    <scope>NUCLEOTIDE SEQUENCE [LARGE SCALE GENOMIC DNA]</scope>
    <source>
        <strain evidence="1">BV-YZ2020</strain>
    </source>
</reference>
<accession>A0ACB9LFY8</accession>
<evidence type="ECO:0000313" key="2">
    <source>
        <dbReference type="Proteomes" id="UP000828941"/>
    </source>
</evidence>
<organism evidence="1 2">
    <name type="scientific">Bauhinia variegata</name>
    <name type="common">Purple orchid tree</name>
    <name type="synonym">Phanera variegata</name>
    <dbReference type="NCBI Taxonomy" id="167791"/>
    <lineage>
        <taxon>Eukaryota</taxon>
        <taxon>Viridiplantae</taxon>
        <taxon>Streptophyta</taxon>
        <taxon>Embryophyta</taxon>
        <taxon>Tracheophyta</taxon>
        <taxon>Spermatophyta</taxon>
        <taxon>Magnoliopsida</taxon>
        <taxon>eudicotyledons</taxon>
        <taxon>Gunneridae</taxon>
        <taxon>Pentapetalae</taxon>
        <taxon>rosids</taxon>
        <taxon>fabids</taxon>
        <taxon>Fabales</taxon>
        <taxon>Fabaceae</taxon>
        <taxon>Cercidoideae</taxon>
        <taxon>Cercideae</taxon>
        <taxon>Bauhiniinae</taxon>
        <taxon>Bauhinia</taxon>
    </lineage>
</organism>
<proteinExistence type="predicted"/>
<evidence type="ECO:0000313" key="1">
    <source>
        <dbReference type="EMBL" id="KAI4308544.1"/>
    </source>
</evidence>
<sequence length="1017" mass="111568">MKPLKPTSLPMCHVYHQILLMFSLSFLLLQPSPGARAQTNETDKTALLQFKESITKDPHEILASWDDSTHFCNWVGVTCGRKHQRVTALELNGYGFGGLISPYIGNLSFIKSIMLSNNSFSGHIPPEVGRLFRLQQFSLWNNTLSGKVPISLANCSQLRILDLTTNHLTGSIPTEFGSLMKLEELYLGNNILTGGLPPTLGNISSLLIFSSAENALEGVIPHEIGHLKMLSMFEIGLNNLSGTFPSSLYNISSMTILSATQNQLGGTLPDNIGTAIWNLQVLELGSNQLFGTVPASLFNISGLQTVDLGDNNFVGSIPTNFGNLPQLSFLGLRYNNLGYNSWKDWDFLNSLINCSKLELFDLSGNNVGGILPIAIGNLSNQLSYLYLQSNKIHGSIPAEITSLQNLLLLNLQSNSLTGTIPTSFGQFQKIQDLKLSHNKISGHIPSTIGNLTRLINLLLDENRLEGTIPAVIGNCQNLQELLISDNNLIGTIPQQIFQISSLIWLSLSHNSLVGRLLEEIGNLKNVNYLDLSENVLFGDIPTAIGDCLSLEYLFLQGNFFQGGLPASLASLRGIRILDLSRNNLSGEIPKDLQILSDSSYLNFSFNKLQGEVPTGGVFKNASAISLTGNGFLCGGVPELHLPLCPTGDSKRVKKHVLKLRILVICLVLFFFLLAASFTMFWIRKSKRKTSTFSTIEGLLQVSYRMILEATGGLSPNNLIGVGSFGSVYKGTFDSEERVVAVKVLNLQQEGATKSFLAECNALKRIKHRNLVKVLTCCSSIDYNGDDFKALVFEFMVNGSLEKWIHPEQGENQSLNFLQRLNVSIDAASALQYLHYECEQSIVHCDLKSSNVLLDSDLVAHVSDFGLARLLWTSNQDSQGQSSTIGLKGSVGYAAPEYGIGGEASKEGDVYSFGILLLEMFTGKRPTEEMFMDDFHLHSYVKLALPEKLLQVIDPILAQEGTEVQNGEASSYQTKIKKCILSVLEVGLTCSKESPEERMKIGDATLQLQMIKSAFLLE</sequence>
<dbReference type="Proteomes" id="UP000828941">
    <property type="component" value="Chromosome 12"/>
</dbReference>
<keyword evidence="2" id="KW-1185">Reference proteome</keyword>
<name>A0ACB9LFY8_BAUVA</name>
<protein>
    <submittedName>
        <fullName evidence="1">Uncharacterized protein</fullName>
    </submittedName>
</protein>